<dbReference type="EMBL" id="CAJHIA010000013">
    <property type="protein sequence ID" value="CAD6444944.1"/>
    <property type="molecule type" value="Genomic_DNA"/>
</dbReference>
<dbReference type="PANTHER" id="PTHR12197:SF251">
    <property type="entry name" value="EG:BACR7C10.4 PROTEIN"/>
    <property type="match status" value="1"/>
</dbReference>
<reference evidence="2" key="1">
    <citation type="submission" date="2020-10" db="EMBL/GenBank/DDBJ databases">
        <authorList>
            <person name="Kusch S."/>
        </authorList>
    </citation>
    <scope>NUCLEOTIDE SEQUENCE</scope>
    <source>
        <strain evidence="2">SwB9</strain>
    </source>
</reference>
<dbReference type="InterPro" id="IPR001214">
    <property type="entry name" value="SET_dom"/>
</dbReference>
<gene>
    <name evidence="2" type="ORF">SCLTRI_LOCUS4735</name>
</gene>
<proteinExistence type="predicted"/>
<comment type="caution">
    <text evidence="2">The sequence shown here is derived from an EMBL/GenBank/DDBJ whole genome shotgun (WGS) entry which is preliminary data.</text>
</comment>
<feature type="domain" description="SET" evidence="1">
    <location>
        <begin position="284"/>
        <end position="535"/>
    </location>
</feature>
<keyword evidence="3" id="KW-1185">Reference proteome</keyword>
<dbReference type="Gene3D" id="1.10.220.160">
    <property type="match status" value="1"/>
</dbReference>
<accession>A0A8H2VUD2</accession>
<dbReference type="PROSITE" id="PS50280">
    <property type="entry name" value="SET"/>
    <property type="match status" value="1"/>
</dbReference>
<dbReference type="Pfam" id="PF00856">
    <property type="entry name" value="SET"/>
    <property type="match status" value="1"/>
</dbReference>
<dbReference type="InterPro" id="IPR050869">
    <property type="entry name" value="H3K4_H4K5_MeTrfase"/>
</dbReference>
<dbReference type="CDD" id="cd20071">
    <property type="entry name" value="SET_SMYD"/>
    <property type="match status" value="1"/>
</dbReference>
<dbReference type="Proteomes" id="UP000624404">
    <property type="component" value="Unassembled WGS sequence"/>
</dbReference>
<dbReference type="Gene3D" id="2.170.270.10">
    <property type="entry name" value="SET domain"/>
    <property type="match status" value="1"/>
</dbReference>
<dbReference type="InterPro" id="IPR046341">
    <property type="entry name" value="SET_dom_sf"/>
</dbReference>
<sequence>MSVSIEYQNPQRFDLPRDYISNFSSSDIVNMDSPWRSELYKPSSACEISPYQILEAEPLESEIKALTQFTKDVAETAYDPENWLYRGNCLRRLGYPELALGDVHKARLLVEAALKNDSTLGTDAYKAYSQRIYQLHQTDPAWMPRKAQVATPESLHALVTILLKRLELQIWSELMEGLMASNCCADYLVASREAVARFPDDKVFPSEVANAESWFEQRRDILQGYVDDGEMTTEAMTSTLYNGGVYPTAYPWMTEDLVTRSDRSIEKVAAEFSSASSNCVVSKSTIRLASSPEELSEMDVLGVVAIKDILAQEPVLVDPTLAAVVDSAGRCPACCGPVLDEVENPCCRTSYCSSLCSQRAMDSYHTVVCGKDLDFLYETKPVSSSTSTESFIGSKLLLRVLALSVRENTANPLQSSLISRLTPAYNPNNPQLIAFNFTDHIITPIRILGELGLDVFTNSMYDTWVLHTIHCRLQNNKHGQGFDDIRGTAINPLYSMFNHSCDPNVDWRHDHENSTVTMFAERNIRKGEEMFISYIGKGDSLKDRQRKLMPWFGMECACHKCDEEKIEALAAVMTI</sequence>
<dbReference type="PANTHER" id="PTHR12197">
    <property type="entry name" value="HISTONE-LYSINE N-METHYLTRANSFERASE SMYD"/>
    <property type="match status" value="1"/>
</dbReference>
<name>A0A8H2VUD2_9HELO</name>
<protein>
    <submittedName>
        <fullName evidence="2">6cf7e7ce-b9a8-477d-8067-c01b1252214e-CDS</fullName>
    </submittedName>
</protein>
<organism evidence="2 3">
    <name type="scientific">Sclerotinia trifoliorum</name>
    <dbReference type="NCBI Taxonomy" id="28548"/>
    <lineage>
        <taxon>Eukaryota</taxon>
        <taxon>Fungi</taxon>
        <taxon>Dikarya</taxon>
        <taxon>Ascomycota</taxon>
        <taxon>Pezizomycotina</taxon>
        <taxon>Leotiomycetes</taxon>
        <taxon>Helotiales</taxon>
        <taxon>Sclerotiniaceae</taxon>
        <taxon>Sclerotinia</taxon>
    </lineage>
</organism>
<dbReference type="GO" id="GO:0005634">
    <property type="term" value="C:nucleus"/>
    <property type="evidence" value="ECO:0007669"/>
    <property type="project" value="TreeGrafter"/>
</dbReference>
<dbReference type="Gene3D" id="6.10.140.2220">
    <property type="match status" value="1"/>
</dbReference>
<evidence type="ECO:0000259" key="1">
    <source>
        <dbReference type="PROSITE" id="PS50280"/>
    </source>
</evidence>
<dbReference type="OrthoDB" id="438641at2759"/>
<evidence type="ECO:0000313" key="3">
    <source>
        <dbReference type="Proteomes" id="UP000624404"/>
    </source>
</evidence>
<evidence type="ECO:0000313" key="2">
    <source>
        <dbReference type="EMBL" id="CAD6444944.1"/>
    </source>
</evidence>
<dbReference type="SUPFAM" id="SSF82199">
    <property type="entry name" value="SET domain"/>
    <property type="match status" value="1"/>
</dbReference>
<dbReference type="AlphaFoldDB" id="A0A8H2VUD2"/>